<proteinExistence type="predicted"/>
<gene>
    <name evidence="2" type="ORF">FGO68_gene309</name>
</gene>
<dbReference type="Proteomes" id="UP000785679">
    <property type="component" value="Unassembled WGS sequence"/>
</dbReference>
<keyword evidence="3" id="KW-1185">Reference proteome</keyword>
<name>A0A8J8NY88_HALGN</name>
<evidence type="ECO:0000256" key="1">
    <source>
        <dbReference type="SAM" id="MobiDB-lite"/>
    </source>
</evidence>
<evidence type="ECO:0000313" key="2">
    <source>
        <dbReference type="EMBL" id="TNV82465.1"/>
    </source>
</evidence>
<comment type="caution">
    <text evidence="2">The sequence shown here is derived from an EMBL/GenBank/DDBJ whole genome shotgun (WGS) entry which is preliminary data.</text>
</comment>
<organism evidence="2 3">
    <name type="scientific">Halteria grandinella</name>
    <dbReference type="NCBI Taxonomy" id="5974"/>
    <lineage>
        <taxon>Eukaryota</taxon>
        <taxon>Sar</taxon>
        <taxon>Alveolata</taxon>
        <taxon>Ciliophora</taxon>
        <taxon>Intramacronucleata</taxon>
        <taxon>Spirotrichea</taxon>
        <taxon>Stichotrichia</taxon>
        <taxon>Sporadotrichida</taxon>
        <taxon>Halteriidae</taxon>
        <taxon>Halteria</taxon>
    </lineage>
</organism>
<sequence>MSSQPCRHTIIISNQLAVAHPVLTFNISLPLNSTNEEAELNPVSERVRAKLSAKDMRLLRRRTTKQNSNKSLYNKGDMEPNNLSF</sequence>
<accession>A0A8J8NY88</accession>
<feature type="region of interest" description="Disordered" evidence="1">
    <location>
        <begin position="62"/>
        <end position="85"/>
    </location>
</feature>
<dbReference type="AlphaFoldDB" id="A0A8J8NY88"/>
<dbReference type="EMBL" id="RRYP01004922">
    <property type="protein sequence ID" value="TNV82465.1"/>
    <property type="molecule type" value="Genomic_DNA"/>
</dbReference>
<reference evidence="2" key="1">
    <citation type="submission" date="2019-06" db="EMBL/GenBank/DDBJ databases">
        <authorList>
            <person name="Zheng W."/>
        </authorList>
    </citation>
    <scope>NUCLEOTIDE SEQUENCE</scope>
    <source>
        <strain evidence="2">QDHG01</strain>
    </source>
</reference>
<evidence type="ECO:0000313" key="3">
    <source>
        <dbReference type="Proteomes" id="UP000785679"/>
    </source>
</evidence>
<protein>
    <submittedName>
        <fullName evidence="2">Uncharacterized protein</fullName>
    </submittedName>
</protein>